<reference evidence="1" key="1">
    <citation type="submission" date="2023-10" db="EMBL/GenBank/DDBJ databases">
        <title>Genome Sequence of the Bacteria from From Gut Wall in Crohn's Disease.</title>
        <authorList>
            <person name="Rodriguez-Palacios A."/>
        </authorList>
    </citation>
    <scope>NUCLEOTIDE SEQUENCE</scope>
    <source>
        <strain evidence="1">CavFT-hAR58</strain>
    </source>
</reference>
<evidence type="ECO:0000313" key="1">
    <source>
        <dbReference type="EMBL" id="MDU0261062.1"/>
    </source>
</evidence>
<dbReference type="Proteomes" id="UP001181347">
    <property type="component" value="Unassembled WGS sequence"/>
</dbReference>
<protein>
    <recommendedName>
        <fullName evidence="3">Glycosyltransferase</fullName>
    </recommendedName>
</protein>
<accession>A0AAE4RYJ8</accession>
<proteinExistence type="predicted"/>
<evidence type="ECO:0000313" key="2">
    <source>
        <dbReference type="Proteomes" id="UP001181347"/>
    </source>
</evidence>
<dbReference type="SUPFAM" id="SSF53756">
    <property type="entry name" value="UDP-Glycosyltransferase/glycogen phosphorylase"/>
    <property type="match status" value="1"/>
</dbReference>
<dbReference type="EMBL" id="JAWDES010000005">
    <property type="protein sequence ID" value="MDU0261062.1"/>
    <property type="molecule type" value="Genomic_DNA"/>
</dbReference>
<evidence type="ECO:0008006" key="3">
    <source>
        <dbReference type="Google" id="ProtNLM"/>
    </source>
</evidence>
<comment type="caution">
    <text evidence="1">The sequence shown here is derived from an EMBL/GenBank/DDBJ whole genome shotgun (WGS) entry which is preliminary data.</text>
</comment>
<sequence length="363" mass="40363">MKILIAYTASGTSDNPFVRLLADGIRACGYEVVCSVEEFRSNAADYDIVHLQWPEELFRWKAPAPADVDTLEQQLQTLKNNGIPLIYTRHNTLPHHGNPLVAEAYGLVERYADAIVHLGDCSLREFTAAHPDSEQLQVVIPHHIYEGLYDMDITRDAGRRALGIPADRLVVLAFGAFRHAEERRLVWGAFRRLHYPAKFLLAPRLWPYTRRGSRFKGLKRLAGRLLYAAAHTAEGFFDSRITSPEPLIPDEQLPCYLAAADVVFIQRTDILNSGNVPLALSFGRVVTGPDSGNIGGLLAETGNPAFDPADPRSVDIALERAARLSATDQGARNRAYAQEHFGIGRIAAMYGGLYERLYDGKRQ</sequence>
<dbReference type="RefSeq" id="WP_022044259.1">
    <property type="nucleotide sequence ID" value="NZ_BAAFKU010000006.1"/>
</dbReference>
<organism evidence="1 2">
    <name type="scientific">Alistipes finegoldii</name>
    <dbReference type="NCBI Taxonomy" id="214856"/>
    <lineage>
        <taxon>Bacteria</taxon>
        <taxon>Pseudomonadati</taxon>
        <taxon>Bacteroidota</taxon>
        <taxon>Bacteroidia</taxon>
        <taxon>Bacteroidales</taxon>
        <taxon>Rikenellaceae</taxon>
        <taxon>Alistipes</taxon>
    </lineage>
</organism>
<dbReference type="Gene3D" id="3.40.50.2000">
    <property type="entry name" value="Glycogen Phosphorylase B"/>
    <property type="match status" value="1"/>
</dbReference>
<dbReference type="AlphaFoldDB" id="A0AAE4RYJ8"/>
<gene>
    <name evidence="1" type="ORF">RVH17_13270</name>
</gene>
<name>A0AAE4RYJ8_9BACT</name>